<dbReference type="PANTHER" id="PTHR46796:SF15">
    <property type="entry name" value="BLL1074 PROTEIN"/>
    <property type="match status" value="1"/>
</dbReference>
<accession>A0A0C2FH59</accession>
<evidence type="ECO:0000256" key="3">
    <source>
        <dbReference type="ARBA" id="ARBA00023163"/>
    </source>
</evidence>
<dbReference type="STRING" id="183763.LP52_12355"/>
<evidence type="ECO:0000256" key="1">
    <source>
        <dbReference type="ARBA" id="ARBA00023015"/>
    </source>
</evidence>
<keyword evidence="3" id="KW-0804">Transcription</keyword>
<reference evidence="6" key="1">
    <citation type="journal article" date="2015" name="Chem. Biol.">
        <title>Structure, bioactivity, and resistance mechanism of streptomonomicin, an unusual lasso Peptide from an understudied halophilic actinomycete.</title>
        <authorList>
            <person name="Metelev M."/>
            <person name="Tietz J.I."/>
            <person name="Melby J.O."/>
            <person name="Blair P.M."/>
            <person name="Zhu L."/>
            <person name="Livnat I."/>
            <person name="Severinov K."/>
            <person name="Mitchell D.A."/>
        </authorList>
    </citation>
    <scope>NUCLEOTIDE SEQUENCE [LARGE SCALE GENOMIC DNA]</scope>
    <source>
        <strain evidence="6">YIM 90003</strain>
    </source>
</reference>
<name>A0A0C2FH59_9ACTN</name>
<dbReference type="Proteomes" id="UP000031675">
    <property type="component" value="Unassembled WGS sequence"/>
</dbReference>
<dbReference type="EMBL" id="JROO01000022">
    <property type="protein sequence ID" value="KIH98609.1"/>
    <property type="molecule type" value="Genomic_DNA"/>
</dbReference>
<sequence length="284" mass="30897">MEETTGAWAAALPHPALRGVVKPYVAYATSAAAPSVHAGLPSRYLTFIAALDDPLHIIGGPGSENGPRTVEAGVGGLHLRPVQIAQRTPQRGVHVSVDPMAARALFGVPAAELAGTTVEIEALPVSWARDLPERLAEACGWRDVFERLDRALMEGRVGYTVAPEVRHAWELLVRTGGRVPVHRVAREVGWSRRHLGERFAAEVGTTPKQAARVIRFERSAAALRAGARDLAAVSAACGYYDQAYMNREWRAMAECTPTEWMCEELPFLQDGDIGPVPESRPWTR</sequence>
<feature type="domain" description="HTH araC/xylS-type" evidence="4">
    <location>
        <begin position="181"/>
        <end position="263"/>
    </location>
</feature>
<gene>
    <name evidence="5" type="ORF">LP52_12355</name>
</gene>
<dbReference type="InterPro" id="IPR009057">
    <property type="entry name" value="Homeodomain-like_sf"/>
</dbReference>
<dbReference type="Gene3D" id="1.10.10.60">
    <property type="entry name" value="Homeodomain-like"/>
    <property type="match status" value="1"/>
</dbReference>
<dbReference type="PANTHER" id="PTHR46796">
    <property type="entry name" value="HTH-TYPE TRANSCRIPTIONAL ACTIVATOR RHAS-RELATED"/>
    <property type="match status" value="1"/>
</dbReference>
<dbReference type="InterPro" id="IPR050204">
    <property type="entry name" value="AraC_XylS_family_regulators"/>
</dbReference>
<evidence type="ECO:0000313" key="6">
    <source>
        <dbReference type="Proteomes" id="UP000031675"/>
    </source>
</evidence>
<evidence type="ECO:0000259" key="4">
    <source>
        <dbReference type="PROSITE" id="PS01124"/>
    </source>
</evidence>
<dbReference type="GO" id="GO:0043565">
    <property type="term" value="F:sequence-specific DNA binding"/>
    <property type="evidence" value="ECO:0007669"/>
    <property type="project" value="InterPro"/>
</dbReference>
<dbReference type="Pfam" id="PF12833">
    <property type="entry name" value="HTH_18"/>
    <property type="match status" value="1"/>
</dbReference>
<comment type="caution">
    <text evidence="5">The sequence shown here is derived from an EMBL/GenBank/DDBJ whole genome shotgun (WGS) entry which is preliminary data.</text>
</comment>
<keyword evidence="1" id="KW-0805">Transcription regulation</keyword>
<dbReference type="InterPro" id="IPR018060">
    <property type="entry name" value="HTH_AraC"/>
</dbReference>
<dbReference type="AlphaFoldDB" id="A0A0C2FH59"/>
<evidence type="ECO:0000256" key="2">
    <source>
        <dbReference type="ARBA" id="ARBA00023125"/>
    </source>
</evidence>
<keyword evidence="2" id="KW-0238">DNA-binding</keyword>
<protein>
    <recommendedName>
        <fullName evidence="4">HTH araC/xylS-type domain-containing protein</fullName>
    </recommendedName>
</protein>
<proteinExistence type="predicted"/>
<organism evidence="5 6">
    <name type="scientific">Streptomonospora alba</name>
    <dbReference type="NCBI Taxonomy" id="183763"/>
    <lineage>
        <taxon>Bacteria</taxon>
        <taxon>Bacillati</taxon>
        <taxon>Actinomycetota</taxon>
        <taxon>Actinomycetes</taxon>
        <taxon>Streptosporangiales</taxon>
        <taxon>Nocardiopsidaceae</taxon>
        <taxon>Streptomonospora</taxon>
    </lineage>
</organism>
<evidence type="ECO:0000313" key="5">
    <source>
        <dbReference type="EMBL" id="KIH98609.1"/>
    </source>
</evidence>
<dbReference type="PROSITE" id="PS01124">
    <property type="entry name" value="HTH_ARAC_FAMILY_2"/>
    <property type="match status" value="1"/>
</dbReference>
<dbReference type="GO" id="GO:0003700">
    <property type="term" value="F:DNA-binding transcription factor activity"/>
    <property type="evidence" value="ECO:0007669"/>
    <property type="project" value="InterPro"/>
</dbReference>
<dbReference type="SMART" id="SM00342">
    <property type="entry name" value="HTH_ARAC"/>
    <property type="match status" value="1"/>
</dbReference>
<keyword evidence="6" id="KW-1185">Reference proteome</keyword>
<dbReference type="SUPFAM" id="SSF46689">
    <property type="entry name" value="Homeodomain-like"/>
    <property type="match status" value="1"/>
</dbReference>
<dbReference type="RefSeq" id="WP_040273443.1">
    <property type="nucleotide sequence ID" value="NZ_JROO01000022.1"/>
</dbReference>